<feature type="transmembrane region" description="Helical" evidence="1">
    <location>
        <begin position="340"/>
        <end position="361"/>
    </location>
</feature>
<keyword evidence="1" id="KW-1133">Transmembrane helix</keyword>
<protein>
    <recommendedName>
        <fullName evidence="4">O-antigen polymerase</fullName>
    </recommendedName>
</protein>
<keyword evidence="1" id="KW-0812">Transmembrane</keyword>
<proteinExistence type="predicted"/>
<feature type="transmembrane region" description="Helical" evidence="1">
    <location>
        <begin position="309"/>
        <end position="328"/>
    </location>
</feature>
<dbReference type="RefSeq" id="WP_069032783.1">
    <property type="nucleotide sequence ID" value="NZ_MDKC01000003.1"/>
</dbReference>
<evidence type="ECO:0000313" key="3">
    <source>
        <dbReference type="Proteomes" id="UP000094580"/>
    </source>
</evidence>
<keyword evidence="3" id="KW-1185">Reference proteome</keyword>
<evidence type="ECO:0008006" key="4">
    <source>
        <dbReference type="Google" id="ProtNLM"/>
    </source>
</evidence>
<dbReference type="EMBL" id="MDKC01000003">
    <property type="protein sequence ID" value="ODG93167.1"/>
    <property type="molecule type" value="Genomic_DNA"/>
</dbReference>
<evidence type="ECO:0000256" key="1">
    <source>
        <dbReference type="SAM" id="Phobius"/>
    </source>
</evidence>
<gene>
    <name evidence="2" type="ORF">BED47_16830</name>
</gene>
<organism evidence="2 3">
    <name type="scientific">Gottfriedia luciferensis</name>
    <dbReference type="NCBI Taxonomy" id="178774"/>
    <lineage>
        <taxon>Bacteria</taxon>
        <taxon>Bacillati</taxon>
        <taxon>Bacillota</taxon>
        <taxon>Bacilli</taxon>
        <taxon>Bacillales</taxon>
        <taxon>Bacillaceae</taxon>
        <taxon>Gottfriedia</taxon>
    </lineage>
</organism>
<feature type="transmembrane region" description="Helical" evidence="1">
    <location>
        <begin position="222"/>
        <end position="241"/>
    </location>
</feature>
<reference evidence="2 3" key="1">
    <citation type="submission" date="2016-07" db="EMBL/GenBank/DDBJ databases">
        <authorList>
            <person name="Townsley L."/>
            <person name="Shank E.A."/>
        </authorList>
    </citation>
    <scope>NUCLEOTIDE SEQUENCE [LARGE SCALE GENOMIC DNA]</scope>
    <source>
        <strain evidence="2 3">CH01</strain>
    </source>
</reference>
<keyword evidence="1" id="KW-0472">Membrane</keyword>
<feature type="transmembrane region" description="Helical" evidence="1">
    <location>
        <begin position="116"/>
        <end position="134"/>
    </location>
</feature>
<feature type="transmembrane region" description="Helical" evidence="1">
    <location>
        <begin position="367"/>
        <end position="383"/>
    </location>
</feature>
<name>A0ABX2ZTZ4_9BACI</name>
<feature type="transmembrane region" description="Helical" evidence="1">
    <location>
        <begin position="52"/>
        <end position="72"/>
    </location>
</feature>
<evidence type="ECO:0000313" key="2">
    <source>
        <dbReference type="EMBL" id="ODG93167.1"/>
    </source>
</evidence>
<comment type="caution">
    <text evidence="2">The sequence shown here is derived from an EMBL/GenBank/DDBJ whole genome shotgun (WGS) entry which is preliminary data.</text>
</comment>
<accession>A0ABX2ZTZ4</accession>
<sequence length="388" mass="46121">MVNKIRKLLFIFLVFFPILKLLSVYVVGLPKIYEPILMLISVVLVIIENKTVRYWIMFFLQMLVLFFIIINVFREDSYIEKINLFRFITLFNLLILAGKNSFLMDALKFINKFRNIIILQMFVVFFFLWVMFITKKGFYYFSPWQMTIFNPYSQIMDGVSHDFVYHLIYLYLLIKNIKVSKLVEYFSIISILIFAFFTGARTPFVVLLLLILLINKLYKNKLFWIISIILVPLVLTFDSFWSSPMVQKILITSENGQISNGRDSFYLIGIKDFITNFNIIEKLIGKGVNYDRKLLYYTTGLKIWSHNDFINIALTSGLLGIFMYIYAFNLYFKMLFKKAGFFHTAYICVIFMSLAFFNGLYVYQDSSYYFVLIILIYFSNLRNTNMEK</sequence>
<feature type="transmembrane region" description="Helical" evidence="1">
    <location>
        <begin position="186"/>
        <end position="215"/>
    </location>
</feature>
<feature type="transmembrane region" description="Helical" evidence="1">
    <location>
        <begin position="84"/>
        <end position="104"/>
    </location>
</feature>
<dbReference type="Proteomes" id="UP000094580">
    <property type="component" value="Unassembled WGS sequence"/>
</dbReference>